<feature type="domain" description="Phosphagen kinase C-terminal" evidence="9">
    <location>
        <begin position="24"/>
        <end position="256"/>
    </location>
</feature>
<feature type="binding site" evidence="6 7">
    <location>
        <position position="127"/>
    </location>
    <ligand>
        <name>ATP</name>
        <dbReference type="ChEBI" id="CHEBI:30616"/>
    </ligand>
</feature>
<keyword evidence="6" id="KW-0021">Allosteric enzyme</keyword>
<dbReference type="CDD" id="cd07930">
    <property type="entry name" value="bacterial_phosphagen_kinase"/>
    <property type="match status" value="1"/>
</dbReference>
<dbReference type="PROSITE" id="PS00112">
    <property type="entry name" value="PHOSPHAGEN_KINASE"/>
    <property type="match status" value="1"/>
</dbReference>
<dbReference type="EC" id="2.7.14.1" evidence="6"/>
<dbReference type="PANTHER" id="PTHR11547">
    <property type="entry name" value="ARGININE OR CREATINE KINASE"/>
    <property type="match status" value="1"/>
</dbReference>
<gene>
    <name evidence="6" type="primary">mcsB</name>
    <name evidence="10" type="ORF">SAMN02745885_02468</name>
</gene>
<reference evidence="11" key="1">
    <citation type="submission" date="2017-02" db="EMBL/GenBank/DDBJ databases">
        <authorList>
            <person name="Varghese N."/>
            <person name="Submissions S."/>
        </authorList>
    </citation>
    <scope>NUCLEOTIDE SEQUENCE [LARGE SCALE GENOMIC DNA]</scope>
    <source>
        <strain evidence="11">DSM 16521</strain>
    </source>
</reference>
<dbReference type="NCBIfam" id="NF002194">
    <property type="entry name" value="PRK01059.1-4"/>
    <property type="match status" value="1"/>
</dbReference>
<dbReference type="InterPro" id="IPR014746">
    <property type="entry name" value="Gln_synth/guanido_kin_cat_dom"/>
</dbReference>
<dbReference type="SUPFAM" id="SSF55931">
    <property type="entry name" value="Glutamine synthetase/guanido kinase"/>
    <property type="match status" value="1"/>
</dbReference>
<evidence type="ECO:0000313" key="10">
    <source>
        <dbReference type="EMBL" id="SKA23714.1"/>
    </source>
</evidence>
<organism evidence="10 11">
    <name type="scientific">Carboxydocella sporoproducens DSM 16521</name>
    <dbReference type="NCBI Taxonomy" id="1121270"/>
    <lineage>
        <taxon>Bacteria</taxon>
        <taxon>Bacillati</taxon>
        <taxon>Bacillota</taxon>
        <taxon>Clostridia</taxon>
        <taxon>Eubacteriales</taxon>
        <taxon>Clostridiales Family XVI. Incertae Sedis</taxon>
        <taxon>Carboxydocella</taxon>
    </lineage>
</organism>
<evidence type="ECO:0000256" key="7">
    <source>
        <dbReference type="PROSITE-ProRule" id="PRU00843"/>
    </source>
</evidence>
<evidence type="ECO:0000313" key="11">
    <source>
        <dbReference type="Proteomes" id="UP000189933"/>
    </source>
</evidence>
<protein>
    <recommendedName>
        <fullName evidence="6">Protein-arginine kinase</fullName>
        <ecNumber evidence="6">2.7.14.1</ecNumber>
    </recommendedName>
</protein>
<dbReference type="Pfam" id="PF00217">
    <property type="entry name" value="ATP-gua_Ptrans"/>
    <property type="match status" value="1"/>
</dbReference>
<feature type="binding site" evidence="6 7">
    <location>
        <begin position="178"/>
        <end position="182"/>
    </location>
    <ligand>
        <name>ATP</name>
        <dbReference type="ChEBI" id="CHEBI:30616"/>
    </ligand>
</feature>
<evidence type="ECO:0000256" key="1">
    <source>
        <dbReference type="ARBA" id="ARBA00022679"/>
    </source>
</evidence>
<comment type="function">
    <text evidence="6">Catalyzes the specific phosphorylation of arginine residues in proteins.</text>
</comment>
<dbReference type="GO" id="GO:0004111">
    <property type="term" value="F:creatine kinase activity"/>
    <property type="evidence" value="ECO:0007669"/>
    <property type="project" value="InterPro"/>
</dbReference>
<dbReference type="GO" id="GO:0005524">
    <property type="term" value="F:ATP binding"/>
    <property type="evidence" value="ECO:0007669"/>
    <property type="project" value="UniProtKB-UniRule"/>
</dbReference>
<dbReference type="Gene3D" id="3.30.590.10">
    <property type="entry name" value="Glutamine synthetase/guanido kinase, catalytic domain"/>
    <property type="match status" value="1"/>
</dbReference>
<dbReference type="InterPro" id="IPR022414">
    <property type="entry name" value="ATP-guanido_PTrfase_cat"/>
</dbReference>
<dbReference type="OrthoDB" id="9791353at2"/>
<keyword evidence="1 6" id="KW-0808">Transferase</keyword>
<dbReference type="HAMAP" id="MF_00602">
    <property type="entry name" value="Prot_Arg_kinase"/>
    <property type="match status" value="1"/>
</dbReference>
<dbReference type="RefSeq" id="WP_078666453.1">
    <property type="nucleotide sequence ID" value="NZ_FUXM01000044.1"/>
</dbReference>
<dbReference type="FunFam" id="3.30.590.10:FF:000007">
    <property type="entry name" value="Protein-arginine kinase"/>
    <property type="match status" value="1"/>
</dbReference>
<evidence type="ECO:0000259" key="9">
    <source>
        <dbReference type="PROSITE" id="PS51510"/>
    </source>
</evidence>
<evidence type="ECO:0000256" key="8">
    <source>
        <dbReference type="RuleBase" id="RU000505"/>
    </source>
</evidence>
<evidence type="ECO:0000256" key="2">
    <source>
        <dbReference type="ARBA" id="ARBA00022741"/>
    </source>
</evidence>
<evidence type="ECO:0000256" key="3">
    <source>
        <dbReference type="ARBA" id="ARBA00022777"/>
    </source>
</evidence>
<proteinExistence type="inferred from homology"/>
<dbReference type="EMBL" id="FUXM01000044">
    <property type="protein sequence ID" value="SKA23714.1"/>
    <property type="molecule type" value="Genomic_DNA"/>
</dbReference>
<evidence type="ECO:0000256" key="6">
    <source>
        <dbReference type="HAMAP-Rule" id="MF_00602"/>
    </source>
</evidence>
<dbReference type="PROSITE" id="PS51510">
    <property type="entry name" value="PHOSPHAGEN_KINASE_C"/>
    <property type="match status" value="1"/>
</dbReference>
<dbReference type="InterPro" id="IPR000749">
    <property type="entry name" value="ATP-guanido_PTrfase"/>
</dbReference>
<evidence type="ECO:0000256" key="4">
    <source>
        <dbReference type="ARBA" id="ARBA00022840"/>
    </source>
</evidence>
<dbReference type="AlphaFoldDB" id="A0A1T4S633"/>
<name>A0A1T4S633_9FIRM</name>
<feature type="binding site" evidence="6 7">
    <location>
        <begin position="27"/>
        <end position="31"/>
    </location>
    <ligand>
        <name>ATP</name>
        <dbReference type="ChEBI" id="CHEBI:30616"/>
    </ligand>
</feature>
<dbReference type="InterPro" id="IPR023660">
    <property type="entry name" value="Arg_Kinase"/>
</dbReference>
<comment type="activity regulation">
    <text evidence="6">Appears to be allosterically activated by the binding of pArg-containing polypeptides to the pArg-binding pocket localized in the C-terminal domain of McsB.</text>
</comment>
<feature type="binding site" evidence="6 7">
    <location>
        <position position="93"/>
    </location>
    <ligand>
        <name>ATP</name>
        <dbReference type="ChEBI" id="CHEBI:30616"/>
    </ligand>
</feature>
<dbReference type="GO" id="GO:0046314">
    <property type="term" value="P:phosphocreatine biosynthetic process"/>
    <property type="evidence" value="ECO:0007669"/>
    <property type="project" value="InterPro"/>
</dbReference>
<accession>A0A1T4S633</accession>
<comment type="similarity">
    <text evidence="6 7 8">Belongs to the ATP:guanido phosphotransferase family.</text>
</comment>
<sequence length="358" mass="40380">MSLRDIINNALSRWMNGKGPEGDIVLSSRVRLARNLEGTPFPHRMQEEDGNKVLAGVRLAVEKMNNEKKWPKLEFTRLDELSPNEREILVEKHLISPQHATKSRFGAVVLSDDETISIMVNEEDHLRLQVLLPGLKVTEAWELANKLDDGLEQTLDIAYDEKRGYLTACPTNVGTGLRASVMMHLPGLVLTKQIGGLVNAIGQFGLTVRGLYGEGTEAAGNIFQISNQITLGRSEEEIINNLLAVVKQIIQQERQARERLRQEWGEQLSDKIWRSYGILRYAQMITSQEAINLLSNVRLGVDLGLLQGVESTVLNELMVLMRPAYLQKLAGKELSPMERDVRRAKLIRERLKLCEVKD</sequence>
<dbReference type="GO" id="GO:0005615">
    <property type="term" value="C:extracellular space"/>
    <property type="evidence" value="ECO:0007669"/>
    <property type="project" value="TreeGrafter"/>
</dbReference>
<feature type="binding site" evidence="6 7">
    <location>
        <begin position="209"/>
        <end position="214"/>
    </location>
    <ligand>
        <name>ATP</name>
        <dbReference type="ChEBI" id="CHEBI:30616"/>
    </ligand>
</feature>
<feature type="short sequence motif" description="RDXXRA motif of the pArg binding pocket involved in allosteric regulation" evidence="6">
    <location>
        <begin position="339"/>
        <end position="344"/>
    </location>
</feature>
<keyword evidence="2 6" id="KW-0547">Nucleotide-binding</keyword>
<keyword evidence="4 6" id="KW-0067">ATP-binding</keyword>
<dbReference type="Proteomes" id="UP000189933">
    <property type="component" value="Unassembled WGS sequence"/>
</dbReference>
<dbReference type="GO" id="GO:1990424">
    <property type="term" value="F:protein arginine kinase activity"/>
    <property type="evidence" value="ECO:0007669"/>
    <property type="project" value="UniProtKB-EC"/>
</dbReference>
<comment type="catalytic activity">
    <reaction evidence="5 6">
        <text>L-arginyl-[protein] + ATP = N(omega)-phospho-L-arginyl-[protein] + ADP + H(+)</text>
        <dbReference type="Rhea" id="RHEA:43384"/>
        <dbReference type="Rhea" id="RHEA-COMP:10532"/>
        <dbReference type="Rhea" id="RHEA-COMP:10533"/>
        <dbReference type="ChEBI" id="CHEBI:15378"/>
        <dbReference type="ChEBI" id="CHEBI:29965"/>
        <dbReference type="ChEBI" id="CHEBI:30616"/>
        <dbReference type="ChEBI" id="CHEBI:83226"/>
        <dbReference type="ChEBI" id="CHEBI:456216"/>
        <dbReference type="EC" id="2.7.14.1"/>
    </reaction>
</comment>
<evidence type="ECO:0000256" key="5">
    <source>
        <dbReference type="ARBA" id="ARBA00051816"/>
    </source>
</evidence>
<keyword evidence="11" id="KW-1185">Reference proteome</keyword>
<dbReference type="InterPro" id="IPR022415">
    <property type="entry name" value="ATP-guanido_PTrfase_AS"/>
</dbReference>
<keyword evidence="3 6" id="KW-0418">Kinase</keyword>
<dbReference type="PANTHER" id="PTHR11547:SF38">
    <property type="entry name" value="ARGININE KINASE 1-RELATED"/>
    <property type="match status" value="1"/>
</dbReference>